<dbReference type="RefSeq" id="WP_236708577.1">
    <property type="nucleotide sequence ID" value="NZ_CP101125.1"/>
</dbReference>
<dbReference type="Proteomes" id="UP001059607">
    <property type="component" value="Chromosome"/>
</dbReference>
<accession>A0ABY5EPW4</accession>
<proteinExistence type="predicted"/>
<dbReference type="EMBL" id="CP101125">
    <property type="protein sequence ID" value="UTO16812.1"/>
    <property type="molecule type" value="Genomic_DNA"/>
</dbReference>
<protein>
    <submittedName>
        <fullName evidence="1">Uncharacterized protein</fullName>
    </submittedName>
</protein>
<keyword evidence="2" id="KW-1185">Reference proteome</keyword>
<evidence type="ECO:0000313" key="2">
    <source>
        <dbReference type="Proteomes" id="UP001059607"/>
    </source>
</evidence>
<name>A0ABY5EPW4_9PSED</name>
<sequence length="133" mass="14424">MPMLYVQGHDQYSAGQVAEALVLTLEEIRAALTPIIGPQAVTALYRRSLLLCAANHPFFESVHEYEETVMNTSSLKALLAKQSHADARQSGDALISTFYTLLASLIGPSLTEQLVGDCTAGSMDRTNHQSSEK</sequence>
<organism evidence="1 2">
    <name type="scientific">Pseudomonas nunensis</name>
    <dbReference type="NCBI Taxonomy" id="2961896"/>
    <lineage>
        <taxon>Bacteria</taxon>
        <taxon>Pseudomonadati</taxon>
        <taxon>Pseudomonadota</taxon>
        <taxon>Gammaproteobacteria</taxon>
        <taxon>Pseudomonadales</taxon>
        <taxon>Pseudomonadaceae</taxon>
        <taxon>Pseudomonas</taxon>
    </lineage>
</organism>
<reference evidence="1" key="1">
    <citation type="submission" date="2022-07" db="EMBL/GenBank/DDBJ databases">
        <title>Pseudomonas nunamit sp. nov. an antifungal species isolated from Greenland.</title>
        <authorList>
            <person name="Ntana F."/>
            <person name="Hennessy R.C."/>
            <person name="Zervas A."/>
            <person name="Stougaard P."/>
        </authorList>
    </citation>
    <scope>NUCLEOTIDE SEQUENCE</scope>
    <source>
        <strain evidence="1">In5</strain>
    </source>
</reference>
<gene>
    <name evidence="1" type="ORF">NK667_10830</name>
</gene>
<evidence type="ECO:0000313" key="1">
    <source>
        <dbReference type="EMBL" id="UTO16812.1"/>
    </source>
</evidence>